<dbReference type="Gene3D" id="2.40.50.140">
    <property type="entry name" value="Nucleic acid-binding proteins"/>
    <property type="match status" value="1"/>
</dbReference>
<feature type="compositionally biased region" description="Polar residues" evidence="8">
    <location>
        <begin position="16"/>
        <end position="26"/>
    </location>
</feature>
<name>A0A9W8GK36_9FUNG</name>
<feature type="compositionally biased region" description="Basic and acidic residues" evidence="8">
    <location>
        <begin position="1"/>
        <end position="15"/>
    </location>
</feature>
<keyword evidence="5" id="KW-0694">RNA-binding</keyword>
<keyword evidence="11" id="KW-1185">Reference proteome</keyword>
<evidence type="ECO:0000256" key="5">
    <source>
        <dbReference type="ARBA" id="ARBA00022884"/>
    </source>
</evidence>
<protein>
    <submittedName>
        <fullName evidence="10">Translation initiation factor eIF5A</fullName>
    </submittedName>
</protein>
<dbReference type="GO" id="GO:0005737">
    <property type="term" value="C:cytoplasm"/>
    <property type="evidence" value="ECO:0007669"/>
    <property type="project" value="UniProtKB-SubCell"/>
</dbReference>
<dbReference type="AlphaFoldDB" id="A0A9W8GK36"/>
<feature type="region of interest" description="Disordered" evidence="8">
    <location>
        <begin position="1"/>
        <end position="106"/>
    </location>
</feature>
<evidence type="ECO:0000313" key="10">
    <source>
        <dbReference type="EMBL" id="KAJ2688067.1"/>
    </source>
</evidence>
<evidence type="ECO:0000256" key="6">
    <source>
        <dbReference type="ARBA" id="ARBA00022917"/>
    </source>
</evidence>
<dbReference type="GO" id="GO:0003746">
    <property type="term" value="F:translation elongation factor activity"/>
    <property type="evidence" value="ECO:0007669"/>
    <property type="project" value="UniProtKB-KW"/>
</dbReference>
<dbReference type="GO" id="GO:0043022">
    <property type="term" value="F:ribosome binding"/>
    <property type="evidence" value="ECO:0007669"/>
    <property type="project" value="InterPro"/>
</dbReference>
<accession>A0A9W8GK36</accession>
<evidence type="ECO:0000256" key="8">
    <source>
        <dbReference type="SAM" id="MobiDB-lite"/>
    </source>
</evidence>
<evidence type="ECO:0000313" key="11">
    <source>
        <dbReference type="Proteomes" id="UP001151516"/>
    </source>
</evidence>
<dbReference type="GO" id="GO:0006452">
    <property type="term" value="P:translational frameshifting"/>
    <property type="evidence" value="ECO:0007669"/>
    <property type="project" value="UniProtKB-ARBA"/>
</dbReference>
<dbReference type="InterPro" id="IPR020189">
    <property type="entry name" value="IF5A_C"/>
</dbReference>
<dbReference type="NCBIfam" id="TIGR00037">
    <property type="entry name" value="eIF_5A"/>
    <property type="match status" value="1"/>
</dbReference>
<organism evidence="10 11">
    <name type="scientific">Coemansia spiralis</name>
    <dbReference type="NCBI Taxonomy" id="417178"/>
    <lineage>
        <taxon>Eukaryota</taxon>
        <taxon>Fungi</taxon>
        <taxon>Fungi incertae sedis</taxon>
        <taxon>Zoopagomycota</taxon>
        <taxon>Kickxellomycotina</taxon>
        <taxon>Kickxellomycetes</taxon>
        <taxon>Kickxellales</taxon>
        <taxon>Kickxellaceae</taxon>
        <taxon>Coemansia</taxon>
    </lineage>
</organism>
<dbReference type="InterPro" id="IPR012340">
    <property type="entry name" value="NA-bd_OB-fold"/>
</dbReference>
<dbReference type="PANTHER" id="PTHR11673">
    <property type="entry name" value="TRANSLATION INITIATION FACTOR 5A FAMILY MEMBER"/>
    <property type="match status" value="1"/>
</dbReference>
<evidence type="ECO:0000256" key="2">
    <source>
        <dbReference type="ARBA" id="ARBA00006016"/>
    </source>
</evidence>
<dbReference type="GO" id="GO:0045905">
    <property type="term" value="P:positive regulation of translational termination"/>
    <property type="evidence" value="ECO:0007669"/>
    <property type="project" value="InterPro"/>
</dbReference>
<keyword evidence="3" id="KW-0963">Cytoplasm</keyword>
<dbReference type="InterPro" id="IPR008991">
    <property type="entry name" value="Translation_prot_SH3-like_sf"/>
</dbReference>
<dbReference type="Pfam" id="PF21485">
    <property type="entry name" value="IF5A-like_N"/>
    <property type="match status" value="1"/>
</dbReference>
<dbReference type="CDD" id="cd04468">
    <property type="entry name" value="S1_eIF5A"/>
    <property type="match status" value="1"/>
</dbReference>
<comment type="subcellular location">
    <subcellularLocation>
        <location evidence="1">Cytoplasm</location>
    </subcellularLocation>
</comment>
<evidence type="ECO:0000256" key="4">
    <source>
        <dbReference type="ARBA" id="ARBA00022768"/>
    </source>
</evidence>
<dbReference type="Gene3D" id="2.30.30.30">
    <property type="match status" value="1"/>
</dbReference>
<sequence length="259" mass="27434">MSENAKIEQEPKATNDKVSQGETTAATAEVPASKPEEKQVKPTEGNAPKPTEGNAPKPAEDNAPKDGAPVDSAPTCKVAKGKAPKGKPSKDTAPTSQKKKDAQFDQEIETAGSGASLTFPMQCSALRIGGHVVIKGQPCKIIDMTTSKTGKHGHAKVSLTGTNIFTAKKLEDMSPSTHNMDVPNIKRDEYTLINVDDGFLTFMKADGDTKEDVKVPEGELGEKLVEDFEAGKDLLVTVLSAMGIEAAISYKEAPKGNDK</sequence>
<proteinExistence type="inferred from homology"/>
<feature type="domain" description="Translation initiation factor 5A C-terminal" evidence="9">
    <location>
        <begin position="184"/>
        <end position="251"/>
    </location>
</feature>
<evidence type="ECO:0000256" key="1">
    <source>
        <dbReference type="ARBA" id="ARBA00004496"/>
    </source>
</evidence>
<dbReference type="GO" id="GO:0045901">
    <property type="term" value="P:positive regulation of translational elongation"/>
    <property type="evidence" value="ECO:0007669"/>
    <property type="project" value="InterPro"/>
</dbReference>
<dbReference type="InterPro" id="IPR048670">
    <property type="entry name" value="IF5A-like_N"/>
</dbReference>
<dbReference type="SMART" id="SM01376">
    <property type="entry name" value="eIF-5a"/>
    <property type="match status" value="1"/>
</dbReference>
<dbReference type="GO" id="GO:0003743">
    <property type="term" value="F:translation initiation factor activity"/>
    <property type="evidence" value="ECO:0007669"/>
    <property type="project" value="UniProtKB-KW"/>
</dbReference>
<dbReference type="EMBL" id="JANBTX010000055">
    <property type="protein sequence ID" value="KAJ2688067.1"/>
    <property type="molecule type" value="Genomic_DNA"/>
</dbReference>
<comment type="caution">
    <text evidence="10">The sequence shown here is derived from an EMBL/GenBank/DDBJ whole genome shotgun (WGS) entry which is preliminary data.</text>
</comment>
<comment type="similarity">
    <text evidence="2">Belongs to the eIF-5A family.</text>
</comment>
<dbReference type="GO" id="GO:0003723">
    <property type="term" value="F:RNA binding"/>
    <property type="evidence" value="ECO:0007669"/>
    <property type="project" value="UniProtKB-KW"/>
</dbReference>
<reference evidence="10" key="1">
    <citation type="submission" date="2022-07" db="EMBL/GenBank/DDBJ databases">
        <title>Phylogenomic reconstructions and comparative analyses of Kickxellomycotina fungi.</title>
        <authorList>
            <person name="Reynolds N.K."/>
            <person name="Stajich J.E."/>
            <person name="Barry K."/>
            <person name="Grigoriev I.V."/>
            <person name="Crous P."/>
            <person name="Smith M.E."/>
        </authorList>
    </citation>
    <scope>NUCLEOTIDE SEQUENCE</scope>
    <source>
        <strain evidence="10">CBS 109367</strain>
    </source>
</reference>
<dbReference type="Proteomes" id="UP001151516">
    <property type="component" value="Unassembled WGS sequence"/>
</dbReference>
<gene>
    <name evidence="10" type="primary">ANB1_2</name>
    <name evidence="10" type="ORF">IWW39_002485</name>
</gene>
<dbReference type="FunFam" id="2.30.30.30:FF:000007">
    <property type="entry name" value="Eukaryotic translation initiation factor 5A"/>
    <property type="match status" value="1"/>
</dbReference>
<dbReference type="Pfam" id="PF01287">
    <property type="entry name" value="eIF-5a"/>
    <property type="match status" value="1"/>
</dbReference>
<dbReference type="SUPFAM" id="SSF50249">
    <property type="entry name" value="Nucleic acid-binding proteins"/>
    <property type="match status" value="1"/>
</dbReference>
<dbReference type="OrthoDB" id="9975114at2759"/>
<dbReference type="FunFam" id="2.40.50.140:FF:000034">
    <property type="entry name" value="Eukaryotic translation initiation factor 5A"/>
    <property type="match status" value="1"/>
</dbReference>
<dbReference type="SUPFAM" id="SSF50104">
    <property type="entry name" value="Translation proteins SH3-like domain"/>
    <property type="match status" value="1"/>
</dbReference>
<keyword evidence="4" id="KW-0251">Elongation factor</keyword>
<dbReference type="InterPro" id="IPR014722">
    <property type="entry name" value="Rib_uL2_dom2"/>
</dbReference>
<dbReference type="InterPro" id="IPR001884">
    <property type="entry name" value="IF5A-like"/>
</dbReference>
<dbReference type="InterPro" id="IPR019769">
    <property type="entry name" value="Trans_elong_IF5A_hypusine_site"/>
</dbReference>
<keyword evidence="6" id="KW-0648">Protein biosynthesis</keyword>
<keyword evidence="10" id="KW-0396">Initiation factor</keyword>
<evidence type="ECO:0000259" key="9">
    <source>
        <dbReference type="SMART" id="SM01376"/>
    </source>
</evidence>
<dbReference type="PROSITE" id="PS00302">
    <property type="entry name" value="IF5A_HYPUSINE"/>
    <property type="match status" value="1"/>
</dbReference>
<keyword evidence="7" id="KW-0385">Hypusine</keyword>
<evidence type="ECO:0000256" key="7">
    <source>
        <dbReference type="ARBA" id="ARBA00023071"/>
    </source>
</evidence>
<evidence type="ECO:0000256" key="3">
    <source>
        <dbReference type="ARBA" id="ARBA00022490"/>
    </source>
</evidence>